<evidence type="ECO:0000256" key="1">
    <source>
        <dbReference type="SAM" id="MobiDB-lite"/>
    </source>
</evidence>
<evidence type="ECO:0000313" key="2">
    <source>
        <dbReference type="EMBL" id="KYK57962.1"/>
    </source>
</evidence>
<evidence type="ECO:0000313" key="3">
    <source>
        <dbReference type="Proteomes" id="UP000076580"/>
    </source>
</evidence>
<keyword evidence="3" id="KW-1185">Reference proteome</keyword>
<comment type="caution">
    <text evidence="2">The sequence shown here is derived from an EMBL/GenBank/DDBJ whole genome shotgun (WGS) entry which is preliminary data.</text>
</comment>
<feature type="region of interest" description="Disordered" evidence="1">
    <location>
        <begin position="1"/>
        <end position="31"/>
    </location>
</feature>
<protein>
    <submittedName>
        <fullName evidence="2">Uncharacterized protein</fullName>
    </submittedName>
</protein>
<gene>
    <name evidence="2" type="ORF">DCS_04975</name>
</gene>
<feature type="compositionally biased region" description="Acidic residues" evidence="1">
    <location>
        <begin position="11"/>
        <end position="21"/>
    </location>
</feature>
<sequence length="185" mass="20455">MRTLLDHRVGDDDDGDDDDDHDHDHDHDYDHDHSSTTQGFILFISHLCSTILYFVRCVVVVLAPVFTPSDVPLPLLQTVVTPQDMVESASNSSPGSLTTVVRTEVMTIKPPPSYTTRPFTTGLPSVPFTVEFPEPSNAEDGEKKRCAALCDCARDGSDEDALLEVYTWMSHPLLVATSTKEPRPK</sequence>
<reference evidence="2 3" key="1">
    <citation type="journal article" date="2016" name="Sci. Rep.">
        <title>Insights into Adaptations to a Near-Obligate Nematode Endoparasitic Lifestyle from the Finished Genome of Drechmeria coniospora.</title>
        <authorList>
            <person name="Zhang L."/>
            <person name="Zhou Z."/>
            <person name="Guo Q."/>
            <person name="Fokkens L."/>
            <person name="Miskei M."/>
            <person name="Pocsi I."/>
            <person name="Zhang W."/>
            <person name="Chen M."/>
            <person name="Wang L."/>
            <person name="Sun Y."/>
            <person name="Donzelli B.G."/>
            <person name="Gibson D.M."/>
            <person name="Nelson D.R."/>
            <person name="Luo J.G."/>
            <person name="Rep M."/>
            <person name="Liu H."/>
            <person name="Yang S."/>
            <person name="Wang J."/>
            <person name="Krasnoff S.B."/>
            <person name="Xu Y."/>
            <person name="Molnar I."/>
            <person name="Lin M."/>
        </authorList>
    </citation>
    <scope>NUCLEOTIDE SEQUENCE [LARGE SCALE GENOMIC DNA]</scope>
    <source>
        <strain evidence="2 3">ARSEF 6962</strain>
    </source>
</reference>
<dbReference type="InParanoid" id="A0A151GLS7"/>
<proteinExistence type="predicted"/>
<name>A0A151GLS7_DRECN</name>
<feature type="compositionally biased region" description="Basic and acidic residues" evidence="1">
    <location>
        <begin position="22"/>
        <end position="31"/>
    </location>
</feature>
<dbReference type="EMBL" id="LAYC01000002">
    <property type="protein sequence ID" value="KYK57962.1"/>
    <property type="molecule type" value="Genomic_DNA"/>
</dbReference>
<organism evidence="2 3">
    <name type="scientific">Drechmeria coniospora</name>
    <name type="common">Nematophagous fungus</name>
    <name type="synonym">Meria coniospora</name>
    <dbReference type="NCBI Taxonomy" id="98403"/>
    <lineage>
        <taxon>Eukaryota</taxon>
        <taxon>Fungi</taxon>
        <taxon>Dikarya</taxon>
        <taxon>Ascomycota</taxon>
        <taxon>Pezizomycotina</taxon>
        <taxon>Sordariomycetes</taxon>
        <taxon>Hypocreomycetidae</taxon>
        <taxon>Hypocreales</taxon>
        <taxon>Ophiocordycipitaceae</taxon>
        <taxon>Drechmeria</taxon>
    </lineage>
</organism>
<dbReference type="Proteomes" id="UP000076580">
    <property type="component" value="Chromosome 02"/>
</dbReference>
<feature type="compositionally biased region" description="Basic and acidic residues" evidence="1">
    <location>
        <begin position="1"/>
        <end position="10"/>
    </location>
</feature>
<accession>A0A151GLS7</accession>
<dbReference type="AlphaFoldDB" id="A0A151GLS7"/>
<dbReference type="GeneID" id="63717618"/>
<dbReference type="RefSeq" id="XP_040657314.1">
    <property type="nucleotide sequence ID" value="XM_040802281.1"/>
</dbReference>